<organism evidence="1 2">
    <name type="scientific">Parabacteroides gordonii MS-1 = DSM 23371</name>
    <dbReference type="NCBI Taxonomy" id="1203610"/>
    <lineage>
        <taxon>Bacteria</taxon>
        <taxon>Pseudomonadati</taxon>
        <taxon>Bacteroidota</taxon>
        <taxon>Bacteroidia</taxon>
        <taxon>Bacteroidales</taxon>
        <taxon>Tannerellaceae</taxon>
        <taxon>Parabacteroides</taxon>
    </lineage>
</organism>
<reference evidence="1 2" key="1">
    <citation type="submission" date="2013-04" db="EMBL/GenBank/DDBJ databases">
        <title>The Genome Sequence of Parabacteroides gordonii DSM 23371.</title>
        <authorList>
            <consortium name="The Broad Institute Genomics Platform"/>
            <person name="Earl A."/>
            <person name="Ward D."/>
            <person name="Feldgarden M."/>
            <person name="Gevers D."/>
            <person name="Martens E."/>
            <person name="Sakamoto M."/>
            <person name="Benno Y."/>
            <person name="Suzuki N."/>
            <person name="Matsunaga N."/>
            <person name="Koshihara K."/>
            <person name="Seki M."/>
            <person name="Komiya H."/>
            <person name="Walker B."/>
            <person name="Young S."/>
            <person name="Zeng Q."/>
            <person name="Gargeya S."/>
            <person name="Fitzgerald M."/>
            <person name="Haas B."/>
            <person name="Abouelleil A."/>
            <person name="Allen A.W."/>
            <person name="Alvarado L."/>
            <person name="Arachchi H.M."/>
            <person name="Berlin A.M."/>
            <person name="Chapman S.B."/>
            <person name="Gainer-Dewar J."/>
            <person name="Goldberg J."/>
            <person name="Griggs A."/>
            <person name="Gujja S."/>
            <person name="Hansen M."/>
            <person name="Howarth C."/>
            <person name="Imamovic A."/>
            <person name="Ireland A."/>
            <person name="Larimer J."/>
            <person name="McCowan C."/>
            <person name="Murphy C."/>
            <person name="Pearson M."/>
            <person name="Poon T.W."/>
            <person name="Priest M."/>
            <person name="Roberts A."/>
            <person name="Saif S."/>
            <person name="Shea T."/>
            <person name="Sisk P."/>
            <person name="Sykes S."/>
            <person name="Wortman J."/>
            <person name="Nusbaum C."/>
            <person name="Birren B."/>
        </authorList>
    </citation>
    <scope>NUCLEOTIDE SEQUENCE [LARGE SCALE GENOMIC DNA]</scope>
    <source>
        <strain evidence="1 2">MS-1</strain>
    </source>
</reference>
<dbReference type="InterPro" id="IPR050238">
    <property type="entry name" value="DNA_Rep/Repair_Clamp_Loader"/>
</dbReference>
<comment type="caution">
    <text evidence="1">The sequence shown here is derived from an EMBL/GenBank/DDBJ whole genome shotgun (WGS) entry which is preliminary data.</text>
</comment>
<dbReference type="AlphaFoldDB" id="A0A0F5IQG8"/>
<sequence length="374" mass="42922">MYFKDIIGQEEIKKQLIHSAQTGVVPHAQLFTEQGGAGAFPLALAYARYLNCTHRTENDACGQCPSCLKYNELAHPDLHFVFPIVSKKEKKKEVCDDYLSEWRGFLKGRPYFNIDGWLDYIEAGNSQALIYSKESDEIIRKLNLKIYEATYRILLVWLPEKLHPTCANKLLKVIEEPPLNTVILMVSELPDQILGTILSRAQRINVRSIHPEAITAAMVTQFGLAPDDAKHVAHLANGSYLKAVEAISLSEENSFYLEQFKTMMRNSWARNVKGMKAMGDVLASIGRERQKNFLQYCQHLIRENFMYRFQSPDLNYMNLDEAGFATKFAPYVNERNVFDIMEELAKAERHITQNVNAKMVFFDLSLRLTVLIKR</sequence>
<gene>
    <name evidence="1" type="ORF">HMPREF1536_05021</name>
</gene>
<dbReference type="PANTHER" id="PTHR11669:SF8">
    <property type="entry name" value="DNA POLYMERASE III SUBUNIT DELTA"/>
    <property type="match status" value="1"/>
</dbReference>
<keyword evidence="2" id="KW-1185">Reference proteome</keyword>
<accession>A0A0F5IQG8</accession>
<evidence type="ECO:0000313" key="1">
    <source>
        <dbReference type="EMBL" id="KKB47377.1"/>
    </source>
</evidence>
<dbReference type="HOGENOM" id="CLU_006229_4_2_10"/>
<name>A0A0F5IQG8_9BACT</name>
<dbReference type="InterPro" id="IPR027417">
    <property type="entry name" value="P-loop_NTPase"/>
</dbReference>
<dbReference type="EMBL" id="AQHW01000029">
    <property type="protein sequence ID" value="KKB47377.1"/>
    <property type="molecule type" value="Genomic_DNA"/>
</dbReference>
<dbReference type="Proteomes" id="UP000033035">
    <property type="component" value="Unassembled WGS sequence"/>
</dbReference>
<proteinExistence type="predicted"/>
<dbReference type="PANTHER" id="PTHR11669">
    <property type="entry name" value="REPLICATION FACTOR C / DNA POLYMERASE III GAMMA-TAU SUBUNIT"/>
    <property type="match status" value="1"/>
</dbReference>
<dbReference type="Gene3D" id="3.40.50.300">
    <property type="entry name" value="P-loop containing nucleotide triphosphate hydrolases"/>
    <property type="match status" value="1"/>
</dbReference>
<dbReference type="STRING" id="1203610.HMPREF1536_05021"/>
<evidence type="ECO:0008006" key="3">
    <source>
        <dbReference type="Google" id="ProtNLM"/>
    </source>
</evidence>
<dbReference type="SUPFAM" id="SSF52540">
    <property type="entry name" value="P-loop containing nucleoside triphosphate hydrolases"/>
    <property type="match status" value="1"/>
</dbReference>
<protein>
    <recommendedName>
        <fullName evidence="3">DNA polymerase III, delta' subunit</fullName>
    </recommendedName>
</protein>
<dbReference type="GO" id="GO:0006261">
    <property type="term" value="P:DNA-templated DNA replication"/>
    <property type="evidence" value="ECO:0007669"/>
    <property type="project" value="TreeGrafter"/>
</dbReference>
<dbReference type="PATRIC" id="fig|1203610.3.peg.5121"/>
<dbReference type="RefSeq" id="WP_028728663.1">
    <property type="nucleotide sequence ID" value="NZ_AUAE01000035.1"/>
</dbReference>
<evidence type="ECO:0000313" key="2">
    <source>
        <dbReference type="Proteomes" id="UP000033035"/>
    </source>
</evidence>
<dbReference type="Pfam" id="PF13177">
    <property type="entry name" value="DNA_pol3_delta2"/>
    <property type="match status" value="1"/>
</dbReference>